<keyword evidence="4" id="KW-1185">Reference proteome</keyword>
<reference evidence="4" key="1">
    <citation type="journal article" date="2019" name="Int. J. Syst. Evol. Microbiol.">
        <title>The Global Catalogue of Microorganisms (GCM) 10K type strain sequencing project: providing services to taxonomists for standard genome sequencing and annotation.</title>
        <authorList>
            <consortium name="The Broad Institute Genomics Platform"/>
            <consortium name="The Broad Institute Genome Sequencing Center for Infectious Disease"/>
            <person name="Wu L."/>
            <person name="Ma J."/>
        </authorList>
    </citation>
    <scope>NUCLEOTIDE SEQUENCE [LARGE SCALE GENOMIC DNA]</scope>
    <source>
        <strain evidence="4">ZS-35-S2</strain>
    </source>
</reference>
<dbReference type="PANTHER" id="PTHR34136">
    <property type="match status" value="1"/>
</dbReference>
<dbReference type="Pfam" id="PF13692">
    <property type="entry name" value="Glyco_trans_1_4"/>
    <property type="match status" value="1"/>
</dbReference>
<dbReference type="NCBIfam" id="TIGR00696">
    <property type="entry name" value="wecG_tagA_cpsF"/>
    <property type="match status" value="1"/>
</dbReference>
<keyword evidence="1" id="KW-0328">Glycosyltransferase</keyword>
<evidence type="ECO:0000256" key="1">
    <source>
        <dbReference type="ARBA" id="ARBA00022676"/>
    </source>
</evidence>
<organism evidence="3 4">
    <name type="scientific">Aureimonas populi</name>
    <dbReference type="NCBI Taxonomy" id="1701758"/>
    <lineage>
        <taxon>Bacteria</taxon>
        <taxon>Pseudomonadati</taxon>
        <taxon>Pseudomonadota</taxon>
        <taxon>Alphaproteobacteria</taxon>
        <taxon>Hyphomicrobiales</taxon>
        <taxon>Aurantimonadaceae</taxon>
        <taxon>Aureimonas</taxon>
    </lineage>
</organism>
<accession>A0ABW5CL75</accession>
<protein>
    <submittedName>
        <fullName evidence="3">WecB/TagA/CpsF family glycosyltransferase</fullName>
    </submittedName>
</protein>
<dbReference type="Pfam" id="PF03808">
    <property type="entry name" value="Glyco_tran_WecG"/>
    <property type="match status" value="1"/>
</dbReference>
<dbReference type="PANTHER" id="PTHR34136:SF1">
    <property type="entry name" value="UDP-N-ACETYL-D-MANNOSAMINURONIC ACID TRANSFERASE"/>
    <property type="match status" value="1"/>
</dbReference>
<evidence type="ECO:0000313" key="4">
    <source>
        <dbReference type="Proteomes" id="UP001597371"/>
    </source>
</evidence>
<dbReference type="InterPro" id="IPR004629">
    <property type="entry name" value="WecG_TagA_CpsF"/>
</dbReference>
<dbReference type="RefSeq" id="WP_209739764.1">
    <property type="nucleotide sequence ID" value="NZ_CP072611.1"/>
</dbReference>
<proteinExistence type="predicted"/>
<evidence type="ECO:0000313" key="3">
    <source>
        <dbReference type="EMBL" id="MFD2236828.1"/>
    </source>
</evidence>
<gene>
    <name evidence="3" type="ORF">ACFSKQ_05035</name>
</gene>
<sequence>MHCLFVTSLLPEPVPETGFEIANASILSAFRAAGARLTLAGFRRPGSTAGQGEDEILLGEMAIENARVGAAAKGRWASRALAKGLPVGAAKLAVLPGQALLERLAARGPYDAVILNSVQMPAAYPALETIAPTIYVAHNVEFLSARQNARTARGPLARRLYAREARLLERCETRLCAQAGAVLTLSAQDLAPLGLSGDLRAHVLPLVLGRPAPRDEGLRRRDIGLIGTWSWAPNRAGLDWFLAEVAPRLDPGLSVEIAGSLPAPRPDTPPHIRLLGRVPDAQAFVRESRVMALATTSGTGIQLKTLECLEEGMPAVATPAALRGVEVPLPANFTVAENAPAFAEALGRMVAAEREGTLARLDGRAFAGQQGRAAADVARRALDLAGTRLPSLRIGKVRVAALSLPAALELCRRALEGGGLTKIAFANAHCVNVARGDAAYAGALSGFTVLPDGIGVDLAARLLYGCPFPANLNGTDFVPQLLREAGRPLRVGLLGGAEGVAREAAAAFSGLAPGHRYEVLGDGFFDAPAREAILRRLEEEPVDLLLVAMGVPAQERFIAEHVTRSHARLALGVGALFDFMAQRVPRAPERLRRLRLEWAYRLAREPRRLFARYVLGNPSFLWAALRQKAGRS</sequence>
<dbReference type="CDD" id="cd06533">
    <property type="entry name" value="Glyco_transf_WecG_TagA"/>
    <property type="match status" value="1"/>
</dbReference>
<comment type="caution">
    <text evidence="3">The sequence shown here is derived from an EMBL/GenBank/DDBJ whole genome shotgun (WGS) entry which is preliminary data.</text>
</comment>
<keyword evidence="2" id="KW-0808">Transferase</keyword>
<dbReference type="Proteomes" id="UP001597371">
    <property type="component" value="Unassembled WGS sequence"/>
</dbReference>
<dbReference type="SUPFAM" id="SSF53756">
    <property type="entry name" value="UDP-Glycosyltransferase/glycogen phosphorylase"/>
    <property type="match status" value="1"/>
</dbReference>
<evidence type="ECO:0000256" key="2">
    <source>
        <dbReference type="ARBA" id="ARBA00022679"/>
    </source>
</evidence>
<dbReference type="EMBL" id="JBHUIJ010000005">
    <property type="protein sequence ID" value="MFD2236828.1"/>
    <property type="molecule type" value="Genomic_DNA"/>
</dbReference>
<name>A0ABW5CL75_9HYPH</name>